<gene>
    <name evidence="4" type="ORF">METZ01_LOCUS2632</name>
</gene>
<evidence type="ECO:0000256" key="2">
    <source>
        <dbReference type="ARBA" id="ARBA00022448"/>
    </source>
</evidence>
<keyword evidence="2" id="KW-0813">Transport</keyword>
<dbReference type="Pfam" id="PF03480">
    <property type="entry name" value="DctP"/>
    <property type="match status" value="1"/>
</dbReference>
<sequence>MKVKSLLVTLLLAFVVASSVVVAQRTTIQLGMVLPANSVWDKSLKQMGANWSTATDGRVRLRVLAGANDESTLLRRLKLGRPQAAALGQPGLAQIDDAFSVLGIPFFFESYEEAFYVLEKLTPALTEVLAKEGFVLLNWGHAGWAHFFTADKTDSIDALKQHKIFTSAGDDRMVQWYKQHGFDPQPLALSDVLLGLNTGLINAYPVPPYVALLMQWYSKTPYMLNLPLAPVVGATVVTTRVWDRISPADQEAMLQVAREAQAQLMLDVPLQERESVEQMKKRGLTVVELTSEAEAEFRLEAERLAASWRGTAVPNDIFDLALRERNAYRDSASNAQ</sequence>
<proteinExistence type="inferred from homology"/>
<dbReference type="InterPro" id="IPR018389">
    <property type="entry name" value="DctP_fam"/>
</dbReference>
<dbReference type="InterPro" id="IPR038404">
    <property type="entry name" value="TRAP_DctP_sf"/>
</dbReference>
<accession>A0A381N7X4</accession>
<evidence type="ECO:0000256" key="3">
    <source>
        <dbReference type="ARBA" id="ARBA00022729"/>
    </source>
</evidence>
<dbReference type="Gene3D" id="3.40.190.170">
    <property type="entry name" value="Bacterial extracellular solute-binding protein, family 7"/>
    <property type="match status" value="1"/>
</dbReference>
<dbReference type="EMBL" id="UINC01000135">
    <property type="protein sequence ID" value="SUZ49778.1"/>
    <property type="molecule type" value="Genomic_DNA"/>
</dbReference>
<dbReference type="PANTHER" id="PTHR33376:SF7">
    <property type="entry name" value="C4-DICARBOXYLATE-BINDING PROTEIN DCTB"/>
    <property type="match status" value="1"/>
</dbReference>
<dbReference type="NCBIfam" id="NF037995">
    <property type="entry name" value="TRAP_S1"/>
    <property type="match status" value="1"/>
</dbReference>
<evidence type="ECO:0008006" key="5">
    <source>
        <dbReference type="Google" id="ProtNLM"/>
    </source>
</evidence>
<dbReference type="AlphaFoldDB" id="A0A381N7X4"/>
<organism evidence="4">
    <name type="scientific">marine metagenome</name>
    <dbReference type="NCBI Taxonomy" id="408172"/>
    <lineage>
        <taxon>unclassified sequences</taxon>
        <taxon>metagenomes</taxon>
        <taxon>ecological metagenomes</taxon>
    </lineage>
</organism>
<reference evidence="4" key="1">
    <citation type="submission" date="2018-05" db="EMBL/GenBank/DDBJ databases">
        <authorList>
            <person name="Lanie J.A."/>
            <person name="Ng W.-L."/>
            <person name="Kazmierczak K.M."/>
            <person name="Andrzejewski T.M."/>
            <person name="Davidsen T.M."/>
            <person name="Wayne K.J."/>
            <person name="Tettelin H."/>
            <person name="Glass J.I."/>
            <person name="Rusch D."/>
            <person name="Podicherti R."/>
            <person name="Tsui H.-C.T."/>
            <person name="Winkler M.E."/>
        </authorList>
    </citation>
    <scope>NUCLEOTIDE SEQUENCE</scope>
</reference>
<name>A0A381N7X4_9ZZZZ</name>
<dbReference type="GO" id="GO:0055085">
    <property type="term" value="P:transmembrane transport"/>
    <property type="evidence" value="ECO:0007669"/>
    <property type="project" value="InterPro"/>
</dbReference>
<protein>
    <recommendedName>
        <fullName evidence="5">C4-dicarboxylate ABC transporter substrate-binding protein</fullName>
    </recommendedName>
</protein>
<evidence type="ECO:0000313" key="4">
    <source>
        <dbReference type="EMBL" id="SUZ49778.1"/>
    </source>
</evidence>
<keyword evidence="3" id="KW-0732">Signal</keyword>
<comment type="similarity">
    <text evidence="1">Belongs to the bacterial solute-binding protein 7 family.</text>
</comment>
<evidence type="ECO:0000256" key="1">
    <source>
        <dbReference type="ARBA" id="ARBA00009023"/>
    </source>
</evidence>
<dbReference type="PANTHER" id="PTHR33376">
    <property type="match status" value="1"/>
</dbReference>